<keyword evidence="3" id="KW-1185">Reference proteome</keyword>
<evidence type="ECO:0000313" key="2">
    <source>
        <dbReference type="EMBL" id="KAK9027456.1"/>
    </source>
</evidence>
<comment type="caution">
    <text evidence="2">The sequence shown here is derived from an EMBL/GenBank/DDBJ whole genome shotgun (WGS) entry which is preliminary data.</text>
</comment>
<proteinExistence type="predicted"/>
<feature type="region of interest" description="Disordered" evidence="1">
    <location>
        <begin position="87"/>
        <end position="114"/>
    </location>
</feature>
<name>A0ABR2SR21_9ROSI</name>
<evidence type="ECO:0000313" key="3">
    <source>
        <dbReference type="Proteomes" id="UP001396334"/>
    </source>
</evidence>
<dbReference type="EMBL" id="JBBPBN010000012">
    <property type="protein sequence ID" value="KAK9027456.1"/>
    <property type="molecule type" value="Genomic_DNA"/>
</dbReference>
<accession>A0ABR2SR21</accession>
<protein>
    <submittedName>
        <fullName evidence="2">Uncharacterized protein</fullName>
    </submittedName>
</protein>
<reference evidence="2 3" key="1">
    <citation type="journal article" date="2024" name="G3 (Bethesda)">
        <title>Genome assembly of Hibiscus sabdariffa L. provides insights into metabolisms of medicinal natural products.</title>
        <authorList>
            <person name="Kim T."/>
        </authorList>
    </citation>
    <scope>NUCLEOTIDE SEQUENCE [LARGE SCALE GENOMIC DNA]</scope>
    <source>
        <strain evidence="2">TK-2024</strain>
        <tissue evidence="2">Old leaves</tissue>
    </source>
</reference>
<evidence type="ECO:0000256" key="1">
    <source>
        <dbReference type="SAM" id="MobiDB-lite"/>
    </source>
</evidence>
<dbReference type="Proteomes" id="UP001396334">
    <property type="component" value="Unassembled WGS sequence"/>
</dbReference>
<gene>
    <name evidence="2" type="ORF">V6N11_067291</name>
</gene>
<sequence length="187" mass="21117">MIPVNVLHPFAAKSTPNFEVLSFCWSTDGFRSQWVLGAKQICGGRLRIPSLRCGTCTEYRGGAEEVLQEIRRPCTRGLSEVFKWQTRATGKDSSEDNEDEISWETTQEQHDHDGEMFLRSSSTRDKTSGGTSSNQDVSEKKMFAQSYDCMCNMFIVPSREGKMTFDKSMGKVLYIPNNWLNFGGAIN</sequence>
<organism evidence="2 3">
    <name type="scientific">Hibiscus sabdariffa</name>
    <name type="common">roselle</name>
    <dbReference type="NCBI Taxonomy" id="183260"/>
    <lineage>
        <taxon>Eukaryota</taxon>
        <taxon>Viridiplantae</taxon>
        <taxon>Streptophyta</taxon>
        <taxon>Embryophyta</taxon>
        <taxon>Tracheophyta</taxon>
        <taxon>Spermatophyta</taxon>
        <taxon>Magnoliopsida</taxon>
        <taxon>eudicotyledons</taxon>
        <taxon>Gunneridae</taxon>
        <taxon>Pentapetalae</taxon>
        <taxon>rosids</taxon>
        <taxon>malvids</taxon>
        <taxon>Malvales</taxon>
        <taxon>Malvaceae</taxon>
        <taxon>Malvoideae</taxon>
        <taxon>Hibiscus</taxon>
    </lineage>
</organism>